<name>A0A5M9K723_MONFR</name>
<feature type="coiled-coil region" evidence="10">
    <location>
        <begin position="3"/>
        <end position="30"/>
    </location>
</feature>
<keyword evidence="3 12" id="KW-0812">Transmembrane</keyword>
<feature type="transmembrane region" description="Helical" evidence="12">
    <location>
        <begin position="220"/>
        <end position="242"/>
    </location>
</feature>
<evidence type="ECO:0000256" key="4">
    <source>
        <dbReference type="ARBA" id="ARBA00022824"/>
    </source>
</evidence>
<keyword evidence="2" id="KW-0813">Transport</keyword>
<comment type="subcellular location">
    <subcellularLocation>
        <location evidence="1">Endoplasmic reticulum membrane</location>
        <topology evidence="1">Single-pass type IV membrane protein</topology>
    </subcellularLocation>
</comment>
<feature type="transmembrane region" description="Helical" evidence="12">
    <location>
        <begin position="248"/>
        <end position="268"/>
    </location>
</feature>
<keyword evidence="7 10" id="KW-0175">Coiled coil</keyword>
<evidence type="ECO:0000256" key="8">
    <source>
        <dbReference type="ARBA" id="ARBA00023136"/>
    </source>
</evidence>
<evidence type="ECO:0000256" key="6">
    <source>
        <dbReference type="ARBA" id="ARBA00022989"/>
    </source>
</evidence>
<feature type="domain" description="Sec20 C-terminal" evidence="13">
    <location>
        <begin position="153"/>
        <end position="241"/>
    </location>
</feature>
<sequence>MSFESLSERLAALQESNRQARELIGRLETIEFPPGSIALDNDDESAVLELSAEIAQVLKDQDDEFEILQEEILSMLVGRPNSESYRQRQVLKEALDRDIAELHSYYSAFRKAQMIVKKRLKAAQVLERQHHLLASLYRSAGRSPPNSTVNAAGDVTLALRRTHEMMAGELEKSQFANDTLKQSTEKLAQLDETYSTLDSLLSNSKNLLGTLLRSQKSDTWYLETSFYVLVCTIAWLVFRRLFYGPLWWLIYAPLKLMFYTLFSIFGILGSKGDTVVASSISISSEPATYSTISTKGESVGLNSRDAPVIDVGNTAQQATATAVSTMIEEVEQILHESQNHHAPNTEETSRKSVREENPQDAQPELEDDIAQKR</sequence>
<evidence type="ECO:0000256" key="7">
    <source>
        <dbReference type="ARBA" id="ARBA00023054"/>
    </source>
</evidence>
<dbReference type="InterPro" id="IPR056173">
    <property type="entry name" value="Sec20_C"/>
</dbReference>
<dbReference type="GO" id="GO:0005484">
    <property type="term" value="F:SNAP receptor activity"/>
    <property type="evidence" value="ECO:0007669"/>
    <property type="project" value="InterPro"/>
</dbReference>
<evidence type="ECO:0000256" key="2">
    <source>
        <dbReference type="ARBA" id="ARBA00022448"/>
    </source>
</evidence>
<dbReference type="Pfam" id="PF03908">
    <property type="entry name" value="Sec20"/>
    <property type="match status" value="1"/>
</dbReference>
<keyword evidence="8 12" id="KW-0472">Membrane</keyword>
<feature type="compositionally biased region" description="Acidic residues" evidence="11">
    <location>
        <begin position="363"/>
        <end position="373"/>
    </location>
</feature>
<evidence type="ECO:0000313" key="14">
    <source>
        <dbReference type="EMBL" id="KAA8576730.1"/>
    </source>
</evidence>
<keyword evidence="4" id="KW-0256">Endoplasmic reticulum</keyword>
<comment type="similarity">
    <text evidence="9">Belongs to the SEC20 family.</text>
</comment>
<evidence type="ECO:0000256" key="12">
    <source>
        <dbReference type="SAM" id="Phobius"/>
    </source>
</evidence>
<evidence type="ECO:0000256" key="5">
    <source>
        <dbReference type="ARBA" id="ARBA00022892"/>
    </source>
</evidence>
<dbReference type="InterPro" id="IPR005606">
    <property type="entry name" value="Sec20"/>
</dbReference>
<dbReference type="GO" id="GO:0006890">
    <property type="term" value="P:retrograde vesicle-mediated transport, Golgi to endoplasmic reticulum"/>
    <property type="evidence" value="ECO:0007669"/>
    <property type="project" value="InterPro"/>
</dbReference>
<evidence type="ECO:0000259" key="13">
    <source>
        <dbReference type="Pfam" id="PF03908"/>
    </source>
</evidence>
<evidence type="ECO:0000256" key="1">
    <source>
        <dbReference type="ARBA" id="ARBA00004163"/>
    </source>
</evidence>
<feature type="compositionally biased region" description="Basic and acidic residues" evidence="11">
    <location>
        <begin position="335"/>
        <end position="357"/>
    </location>
</feature>
<dbReference type="PANTHER" id="PTHR12825:SF0">
    <property type="entry name" value="VESICLE TRANSPORT PROTEIN SEC20"/>
    <property type="match status" value="1"/>
</dbReference>
<evidence type="ECO:0000256" key="10">
    <source>
        <dbReference type="SAM" id="Coils"/>
    </source>
</evidence>
<feature type="region of interest" description="Disordered" evidence="11">
    <location>
        <begin position="335"/>
        <end position="373"/>
    </location>
</feature>
<keyword evidence="15" id="KW-1185">Reference proteome</keyword>
<accession>A0A5M9K723</accession>
<dbReference type="VEuPathDB" id="FungiDB:MFRU_014g01460"/>
<organism evidence="14 15">
    <name type="scientific">Monilinia fructicola</name>
    <name type="common">Brown rot fungus</name>
    <name type="synonym">Ciboria fructicola</name>
    <dbReference type="NCBI Taxonomy" id="38448"/>
    <lineage>
        <taxon>Eukaryota</taxon>
        <taxon>Fungi</taxon>
        <taxon>Dikarya</taxon>
        <taxon>Ascomycota</taxon>
        <taxon>Pezizomycotina</taxon>
        <taxon>Leotiomycetes</taxon>
        <taxon>Helotiales</taxon>
        <taxon>Sclerotiniaceae</taxon>
        <taxon>Monilinia</taxon>
    </lineage>
</organism>
<keyword evidence="5" id="KW-0931">ER-Golgi transport</keyword>
<evidence type="ECO:0000313" key="15">
    <source>
        <dbReference type="Proteomes" id="UP000322873"/>
    </source>
</evidence>
<evidence type="ECO:0000256" key="9">
    <source>
        <dbReference type="ARBA" id="ARBA00037934"/>
    </source>
</evidence>
<keyword evidence="6 12" id="KW-1133">Transmembrane helix</keyword>
<evidence type="ECO:0000256" key="11">
    <source>
        <dbReference type="SAM" id="MobiDB-lite"/>
    </source>
</evidence>
<proteinExistence type="inferred from homology"/>
<reference evidence="14 15" key="1">
    <citation type="submission" date="2019-06" db="EMBL/GenBank/DDBJ databases">
        <title>Genome Sequence of the Brown Rot Fungal Pathogen Monilinia fructicola.</title>
        <authorList>
            <person name="De Miccolis Angelini R.M."/>
            <person name="Landi L."/>
            <person name="Abate D."/>
            <person name="Pollastro S."/>
            <person name="Romanazzi G."/>
            <person name="Faretra F."/>
        </authorList>
    </citation>
    <scope>NUCLEOTIDE SEQUENCE [LARGE SCALE GENOMIC DNA]</scope>
    <source>
        <strain evidence="14 15">Mfrc123</strain>
    </source>
</reference>
<protein>
    <recommendedName>
        <fullName evidence="13">Sec20 C-terminal domain-containing protein</fullName>
    </recommendedName>
</protein>
<dbReference type="Proteomes" id="UP000322873">
    <property type="component" value="Unassembled WGS sequence"/>
</dbReference>
<gene>
    <name evidence="14" type="ORF">EYC84_006799</name>
</gene>
<dbReference type="EMBL" id="VICG01000001">
    <property type="protein sequence ID" value="KAA8576730.1"/>
    <property type="molecule type" value="Genomic_DNA"/>
</dbReference>
<evidence type="ECO:0000256" key="3">
    <source>
        <dbReference type="ARBA" id="ARBA00022692"/>
    </source>
</evidence>
<dbReference type="GO" id="GO:0005789">
    <property type="term" value="C:endoplasmic reticulum membrane"/>
    <property type="evidence" value="ECO:0007669"/>
    <property type="project" value="UniProtKB-SubCell"/>
</dbReference>
<comment type="caution">
    <text evidence="14">The sequence shown here is derived from an EMBL/GenBank/DDBJ whole genome shotgun (WGS) entry which is preliminary data.</text>
</comment>
<dbReference type="AlphaFoldDB" id="A0A5M9K723"/>
<dbReference type="GO" id="GO:0031201">
    <property type="term" value="C:SNARE complex"/>
    <property type="evidence" value="ECO:0007669"/>
    <property type="project" value="TreeGrafter"/>
</dbReference>
<dbReference type="PANTHER" id="PTHR12825">
    <property type="entry name" value="BNIP1-RELATED"/>
    <property type="match status" value="1"/>
</dbReference>